<dbReference type="InterPro" id="IPR021320">
    <property type="entry name" value="DUF2905"/>
</dbReference>
<keyword evidence="1" id="KW-0812">Transmembrane</keyword>
<sequence>MGKLIIITGLIIVVVGLVVYFSDRIPLLGRLPGDIRIKRENFTFYFPLATSILLSVLISLVLYLIRRFS</sequence>
<evidence type="ECO:0000256" key="1">
    <source>
        <dbReference type="SAM" id="Phobius"/>
    </source>
</evidence>
<dbReference type="EMBL" id="CP120682">
    <property type="protein sequence ID" value="WKN38206.1"/>
    <property type="molecule type" value="Genomic_DNA"/>
</dbReference>
<keyword evidence="1" id="KW-1133">Transmembrane helix</keyword>
<protein>
    <submittedName>
        <fullName evidence="2">DUF2905 domain-containing protein</fullName>
    </submittedName>
</protein>
<keyword evidence="1" id="KW-0472">Membrane</keyword>
<dbReference type="PANTHER" id="PTHR36443">
    <property type="entry name" value="BSR5223 PROTEIN"/>
    <property type="match status" value="1"/>
</dbReference>
<evidence type="ECO:0000313" key="2">
    <source>
        <dbReference type="EMBL" id="WKN38206.1"/>
    </source>
</evidence>
<dbReference type="PANTHER" id="PTHR36443:SF1">
    <property type="entry name" value="BSR5223 PROTEIN"/>
    <property type="match status" value="1"/>
</dbReference>
<feature type="transmembrane region" description="Helical" evidence="1">
    <location>
        <begin position="5"/>
        <end position="22"/>
    </location>
</feature>
<organism evidence="2">
    <name type="scientific">Roseihalotalea indica</name>
    <dbReference type="NCBI Taxonomy" id="2867963"/>
    <lineage>
        <taxon>Bacteria</taxon>
        <taxon>Pseudomonadati</taxon>
        <taxon>Bacteroidota</taxon>
        <taxon>Cytophagia</taxon>
        <taxon>Cytophagales</taxon>
        <taxon>Catalimonadaceae</taxon>
        <taxon>Roseihalotalea</taxon>
    </lineage>
</organism>
<reference evidence="2" key="2">
    <citation type="journal article" date="2024" name="Antonie Van Leeuwenhoek">
        <title>Roseihalotalea indica gen. nov., sp. nov., a halophilic Bacteroidetes from mesopelagic Southwest Indian Ocean with higher carbohydrate metabolic potential.</title>
        <authorList>
            <person name="Chen B."/>
            <person name="Zhang M."/>
            <person name="Lin D."/>
            <person name="Ye J."/>
            <person name="Tang K."/>
        </authorList>
    </citation>
    <scope>NUCLEOTIDE SEQUENCE</scope>
    <source>
        <strain evidence="2">TK19036</strain>
    </source>
</reference>
<dbReference type="AlphaFoldDB" id="A0AA49GTA6"/>
<dbReference type="Pfam" id="PF11146">
    <property type="entry name" value="DUF2905"/>
    <property type="match status" value="1"/>
</dbReference>
<reference evidence="2" key="1">
    <citation type="journal article" date="2023" name="Comput. Struct. Biotechnol. J.">
        <title>Discovery of a novel marine Bacteroidetes with a rich repertoire of carbohydrate-active enzymes.</title>
        <authorList>
            <person name="Chen B."/>
            <person name="Liu G."/>
            <person name="Chen Q."/>
            <person name="Wang H."/>
            <person name="Liu L."/>
            <person name="Tang K."/>
        </authorList>
    </citation>
    <scope>NUCLEOTIDE SEQUENCE</scope>
    <source>
        <strain evidence="2">TK19036</strain>
    </source>
</reference>
<name>A0AA49GTA6_9BACT</name>
<accession>A0AA49GTA6</accession>
<feature type="transmembrane region" description="Helical" evidence="1">
    <location>
        <begin position="42"/>
        <end position="65"/>
    </location>
</feature>
<proteinExistence type="predicted"/>
<gene>
    <name evidence="2" type="ORF">K4G66_05770</name>
</gene>